<sequence>MREVIIKAFGHFEPAAEACIRELSALCAEWYLGEEVFTAENNMLHIYHEGEYFPHEETARILAKYINEDSRGKLDIVDYEAWTLRRYFLQMQYQRKEDLEKGIVYFRTSSLNHALEASMQKNSQTEIK</sequence>
<accession>A0ABY5XZ40</accession>
<name>A0ABY5XZ40_9BACT</name>
<proteinExistence type="predicted"/>
<dbReference type="Proteomes" id="UP001058120">
    <property type="component" value="Chromosome"/>
</dbReference>
<organism evidence="1 2">
    <name type="scientific">Taurinivorans muris</name>
    <dbReference type="NCBI Taxonomy" id="2787751"/>
    <lineage>
        <taxon>Bacteria</taxon>
        <taxon>Pseudomonadati</taxon>
        <taxon>Thermodesulfobacteriota</taxon>
        <taxon>Desulfovibrionia</taxon>
        <taxon>Desulfovibrionales</taxon>
        <taxon>Desulfovibrionaceae</taxon>
        <taxon>Taurinivorans</taxon>
    </lineage>
</organism>
<gene>
    <name evidence="1" type="ORF">JBF11_06730</name>
</gene>
<protein>
    <submittedName>
        <fullName evidence="1">Uncharacterized protein</fullName>
    </submittedName>
</protein>
<evidence type="ECO:0000313" key="2">
    <source>
        <dbReference type="Proteomes" id="UP001058120"/>
    </source>
</evidence>
<dbReference type="EMBL" id="CP065938">
    <property type="protein sequence ID" value="UWX05163.1"/>
    <property type="molecule type" value="Genomic_DNA"/>
</dbReference>
<keyword evidence="2" id="KW-1185">Reference proteome</keyword>
<evidence type="ECO:0000313" key="1">
    <source>
        <dbReference type="EMBL" id="UWX05163.1"/>
    </source>
</evidence>
<dbReference type="RefSeq" id="WP_334314729.1">
    <property type="nucleotide sequence ID" value="NZ_CP065938.1"/>
</dbReference>
<reference evidence="1" key="1">
    <citation type="submission" date="2020-12" db="EMBL/GenBank/DDBJ databases">
        <title>Taurinivorans muris gen. nov., sp. nov., fundamental and realized metabolic niche of a ubiquitous sulfidogenic bacterium in the murine intestine.</title>
        <authorList>
            <person name="Ye H."/>
            <person name="Hanson B.T."/>
            <person name="Loy A."/>
        </authorList>
    </citation>
    <scope>NUCLEOTIDE SEQUENCE</scope>
    <source>
        <strain evidence="1">LT0009</strain>
    </source>
</reference>